<keyword evidence="1" id="KW-0812">Transmembrane</keyword>
<comment type="caution">
    <text evidence="2">The sequence shown here is derived from an EMBL/GenBank/DDBJ whole genome shotgun (WGS) entry which is preliminary data.</text>
</comment>
<feature type="transmembrane region" description="Helical" evidence="1">
    <location>
        <begin position="143"/>
        <end position="165"/>
    </location>
</feature>
<protein>
    <submittedName>
        <fullName evidence="2">Uncharacterized protein</fullName>
    </submittedName>
</protein>
<gene>
    <name evidence="2" type="ORF">NLI96_g2221</name>
</gene>
<feature type="transmembrane region" description="Helical" evidence="1">
    <location>
        <begin position="518"/>
        <end position="538"/>
    </location>
</feature>
<evidence type="ECO:0000313" key="2">
    <source>
        <dbReference type="EMBL" id="KAJ3489289.1"/>
    </source>
</evidence>
<keyword evidence="3" id="KW-1185">Reference proteome</keyword>
<dbReference type="Proteomes" id="UP001212997">
    <property type="component" value="Unassembled WGS sequence"/>
</dbReference>
<feature type="transmembrane region" description="Helical" evidence="1">
    <location>
        <begin position="30"/>
        <end position="58"/>
    </location>
</feature>
<keyword evidence="1" id="KW-0472">Membrane</keyword>
<keyword evidence="1" id="KW-1133">Transmembrane helix</keyword>
<evidence type="ECO:0000256" key="1">
    <source>
        <dbReference type="SAM" id="Phobius"/>
    </source>
</evidence>
<organism evidence="2 3">
    <name type="scientific">Meripilus lineatus</name>
    <dbReference type="NCBI Taxonomy" id="2056292"/>
    <lineage>
        <taxon>Eukaryota</taxon>
        <taxon>Fungi</taxon>
        <taxon>Dikarya</taxon>
        <taxon>Basidiomycota</taxon>
        <taxon>Agaricomycotina</taxon>
        <taxon>Agaricomycetes</taxon>
        <taxon>Polyporales</taxon>
        <taxon>Meripilaceae</taxon>
        <taxon>Meripilus</taxon>
    </lineage>
</organism>
<proteinExistence type="predicted"/>
<feature type="transmembrane region" description="Helical" evidence="1">
    <location>
        <begin position="78"/>
        <end position="97"/>
    </location>
</feature>
<reference evidence="2" key="1">
    <citation type="submission" date="2022-07" db="EMBL/GenBank/DDBJ databases">
        <title>Genome Sequence of Physisporinus lineatus.</title>
        <authorList>
            <person name="Buettner E."/>
        </authorList>
    </citation>
    <scope>NUCLEOTIDE SEQUENCE</scope>
    <source>
        <strain evidence="2">VT162</strain>
    </source>
</reference>
<dbReference type="EMBL" id="JANAWD010000048">
    <property type="protein sequence ID" value="KAJ3489289.1"/>
    <property type="molecule type" value="Genomic_DNA"/>
</dbReference>
<sequence length="659" mass="72691">MDPQVRDARRPGRKPSITQTWNKSLRSQRVVALVVFNLLFNGAILYATFHTFTFGALITNETSWITDNRLLPLIEFTAKLPAASTAFVGGLAASQLWSKKLLNARSGAGIAELQSLNAFSSSLTIPRVLLYLIEGRYILARKLYTLIAFAAILLQFYSTAIVTLITPSLTFVPSTLTTYQFTELPFMTEPVDGYRCLQSYDSDNEVKSCLQLMLVGSALVDIDNYNGSWTWSGDESYPLWTEVDIIYSGGFIGGAVPVGPLNGVDLTNGALTVGLNIATIERLLDMDRIWGSAETQINVGTTAPLLTCRCEKVPRSSDNISTVAIGADTYDIEEPIPLLQDGQAVGQVTSNNLTLLLSFGNELPNSTTHCAIDLMLAPANITIYYSTLPHGILSSVVAYPSLDPWEFGNLTDFIRAGASPMRNFSDYWLGGIGWSPSPSRSAVASFLAGLPIGMETSTALATNGSFLEYYVLTMLASGISMAFPPENSPTNSSLPSARSYQVWTRQYFIGLRTHFQRFLTFVVFFDCAFVICCLVIILRDGWYPDWTDPATLMCVPLIPLGDGLRSQEVKHLVDQFEAKGLWKWTDQSLRFTPKLWKARFYLRKDIISEFVATSPNTSEVEIKGGQDITSTSGNYLLFVEGQGDRTITEDDRDSEVLTF</sequence>
<accession>A0AAD5VEH5</accession>
<dbReference type="AlphaFoldDB" id="A0AAD5VEH5"/>
<name>A0AAD5VEH5_9APHY</name>
<evidence type="ECO:0000313" key="3">
    <source>
        <dbReference type="Proteomes" id="UP001212997"/>
    </source>
</evidence>